<organism evidence="2 3">
    <name type="scientific">Plakobranchus ocellatus</name>
    <dbReference type="NCBI Taxonomy" id="259542"/>
    <lineage>
        <taxon>Eukaryota</taxon>
        <taxon>Metazoa</taxon>
        <taxon>Spiralia</taxon>
        <taxon>Lophotrochozoa</taxon>
        <taxon>Mollusca</taxon>
        <taxon>Gastropoda</taxon>
        <taxon>Heterobranchia</taxon>
        <taxon>Euthyneura</taxon>
        <taxon>Panpulmonata</taxon>
        <taxon>Sacoglossa</taxon>
        <taxon>Placobranchoidea</taxon>
        <taxon>Plakobranchidae</taxon>
        <taxon>Plakobranchus</taxon>
    </lineage>
</organism>
<evidence type="ECO:0000256" key="1">
    <source>
        <dbReference type="SAM" id="MobiDB-lite"/>
    </source>
</evidence>
<name>A0AAV4BRW1_9GAST</name>
<sequence length="110" mass="12714">MRKILLHHFAVLDTTVTVDHIVRMRHHFAVLDTTVTVDHIVRMRKILLHHCRRSPHNEDEKDESTPLSQLPPGKGWGGRSGQVAESILLKGNDQNCERISSPDRERRRLI</sequence>
<dbReference type="Proteomes" id="UP000735302">
    <property type="component" value="Unassembled WGS sequence"/>
</dbReference>
<feature type="region of interest" description="Disordered" evidence="1">
    <location>
        <begin position="51"/>
        <end position="81"/>
    </location>
</feature>
<dbReference type="EMBL" id="BLXT01005502">
    <property type="protein sequence ID" value="GFO23211.1"/>
    <property type="molecule type" value="Genomic_DNA"/>
</dbReference>
<evidence type="ECO:0000313" key="3">
    <source>
        <dbReference type="Proteomes" id="UP000735302"/>
    </source>
</evidence>
<keyword evidence="3" id="KW-1185">Reference proteome</keyword>
<gene>
    <name evidence="2" type="ORF">PoB_004971600</name>
</gene>
<dbReference type="AlphaFoldDB" id="A0AAV4BRW1"/>
<reference evidence="2 3" key="1">
    <citation type="journal article" date="2021" name="Elife">
        <title>Chloroplast acquisition without the gene transfer in kleptoplastic sea slugs, Plakobranchus ocellatus.</title>
        <authorList>
            <person name="Maeda T."/>
            <person name="Takahashi S."/>
            <person name="Yoshida T."/>
            <person name="Shimamura S."/>
            <person name="Takaki Y."/>
            <person name="Nagai Y."/>
            <person name="Toyoda A."/>
            <person name="Suzuki Y."/>
            <person name="Arimoto A."/>
            <person name="Ishii H."/>
            <person name="Satoh N."/>
            <person name="Nishiyama T."/>
            <person name="Hasebe M."/>
            <person name="Maruyama T."/>
            <person name="Minagawa J."/>
            <person name="Obokata J."/>
            <person name="Shigenobu S."/>
        </authorList>
    </citation>
    <scope>NUCLEOTIDE SEQUENCE [LARGE SCALE GENOMIC DNA]</scope>
</reference>
<accession>A0AAV4BRW1</accession>
<comment type="caution">
    <text evidence="2">The sequence shown here is derived from an EMBL/GenBank/DDBJ whole genome shotgun (WGS) entry which is preliminary data.</text>
</comment>
<proteinExistence type="predicted"/>
<protein>
    <submittedName>
        <fullName evidence="2">Uncharacterized protein</fullName>
    </submittedName>
</protein>
<evidence type="ECO:0000313" key="2">
    <source>
        <dbReference type="EMBL" id="GFO23211.1"/>
    </source>
</evidence>